<feature type="compositionally biased region" description="Low complexity" evidence="1">
    <location>
        <begin position="10"/>
        <end position="27"/>
    </location>
</feature>
<evidence type="ECO:0000313" key="2">
    <source>
        <dbReference type="EMBL" id="CAA9281341.1"/>
    </source>
</evidence>
<accession>A0A6J4JL68</accession>
<feature type="non-terminal residue" evidence="2">
    <location>
        <position position="1"/>
    </location>
</feature>
<dbReference type="EMBL" id="CADCTH010000462">
    <property type="protein sequence ID" value="CAA9281341.1"/>
    <property type="molecule type" value="Genomic_DNA"/>
</dbReference>
<gene>
    <name evidence="2" type="ORF">AVDCRST_MAG54-3626</name>
</gene>
<name>A0A6J4JL68_9PSEU</name>
<protein>
    <submittedName>
        <fullName evidence="2">Uncharacterized protein</fullName>
    </submittedName>
</protein>
<feature type="non-terminal residue" evidence="2">
    <location>
        <position position="33"/>
    </location>
</feature>
<organism evidence="2">
    <name type="scientific">uncultured Actinomycetospora sp</name>
    <dbReference type="NCBI Taxonomy" id="1135996"/>
    <lineage>
        <taxon>Bacteria</taxon>
        <taxon>Bacillati</taxon>
        <taxon>Actinomycetota</taxon>
        <taxon>Actinomycetes</taxon>
        <taxon>Pseudonocardiales</taxon>
        <taxon>Pseudonocardiaceae</taxon>
        <taxon>Actinomycetospora</taxon>
        <taxon>environmental samples</taxon>
    </lineage>
</organism>
<proteinExistence type="predicted"/>
<evidence type="ECO:0000256" key="1">
    <source>
        <dbReference type="SAM" id="MobiDB-lite"/>
    </source>
</evidence>
<feature type="region of interest" description="Disordered" evidence="1">
    <location>
        <begin position="1"/>
        <end position="33"/>
    </location>
</feature>
<sequence>RAATSSSTPSTGRGCGRSWTSSSTRTPGPSPAG</sequence>
<dbReference type="AlphaFoldDB" id="A0A6J4JL68"/>
<reference evidence="2" key="1">
    <citation type="submission" date="2020-02" db="EMBL/GenBank/DDBJ databases">
        <authorList>
            <person name="Meier V. D."/>
        </authorList>
    </citation>
    <scope>NUCLEOTIDE SEQUENCE</scope>
    <source>
        <strain evidence="2">AVDCRST_MAG54</strain>
    </source>
</reference>